<reference evidence="1 2" key="1">
    <citation type="submission" date="2019-05" db="EMBL/GenBank/DDBJ databases">
        <title>Another draft genome of Portunus trituberculatus and its Hox gene families provides insights of decapod evolution.</title>
        <authorList>
            <person name="Jeong J.-H."/>
            <person name="Song I."/>
            <person name="Kim S."/>
            <person name="Choi T."/>
            <person name="Kim D."/>
            <person name="Ryu S."/>
            <person name="Kim W."/>
        </authorList>
    </citation>
    <scope>NUCLEOTIDE SEQUENCE [LARGE SCALE GENOMIC DNA]</scope>
    <source>
        <tissue evidence="1">Muscle</tissue>
    </source>
</reference>
<protein>
    <submittedName>
        <fullName evidence="1">Uncharacterized protein</fullName>
    </submittedName>
</protein>
<dbReference type="EMBL" id="VSRR010000203">
    <property type="protein sequence ID" value="MPC12223.1"/>
    <property type="molecule type" value="Genomic_DNA"/>
</dbReference>
<evidence type="ECO:0000313" key="1">
    <source>
        <dbReference type="EMBL" id="MPC12223.1"/>
    </source>
</evidence>
<proteinExistence type="predicted"/>
<gene>
    <name evidence="1" type="ORF">E2C01_004902</name>
</gene>
<comment type="caution">
    <text evidence="1">The sequence shown here is derived from an EMBL/GenBank/DDBJ whole genome shotgun (WGS) entry which is preliminary data.</text>
</comment>
<dbReference type="AlphaFoldDB" id="A0A5B7CXP2"/>
<name>A0A5B7CXP2_PORTR</name>
<accession>A0A5B7CXP2</accession>
<evidence type="ECO:0000313" key="2">
    <source>
        <dbReference type="Proteomes" id="UP000324222"/>
    </source>
</evidence>
<sequence>MTCPGRWWVRRRDLPGASSRPDGAGFKGVGVRGEMRRGGYSGPGPPGRKVSNYCYSVGLRSVLWLKYNSVLVGDGGKVVSEAGRPANALSTYNSPLLLKSNKIFM</sequence>
<dbReference type="Proteomes" id="UP000324222">
    <property type="component" value="Unassembled WGS sequence"/>
</dbReference>
<keyword evidence="2" id="KW-1185">Reference proteome</keyword>
<organism evidence="1 2">
    <name type="scientific">Portunus trituberculatus</name>
    <name type="common">Swimming crab</name>
    <name type="synonym">Neptunus trituberculatus</name>
    <dbReference type="NCBI Taxonomy" id="210409"/>
    <lineage>
        <taxon>Eukaryota</taxon>
        <taxon>Metazoa</taxon>
        <taxon>Ecdysozoa</taxon>
        <taxon>Arthropoda</taxon>
        <taxon>Crustacea</taxon>
        <taxon>Multicrustacea</taxon>
        <taxon>Malacostraca</taxon>
        <taxon>Eumalacostraca</taxon>
        <taxon>Eucarida</taxon>
        <taxon>Decapoda</taxon>
        <taxon>Pleocyemata</taxon>
        <taxon>Brachyura</taxon>
        <taxon>Eubrachyura</taxon>
        <taxon>Portunoidea</taxon>
        <taxon>Portunidae</taxon>
        <taxon>Portuninae</taxon>
        <taxon>Portunus</taxon>
    </lineage>
</organism>